<dbReference type="EMBL" id="KV784374">
    <property type="protein sequence ID" value="OEU09873.1"/>
    <property type="molecule type" value="Genomic_DNA"/>
</dbReference>
<sequence>MSSSSSAAISTQQQFFMVSFLFVSIAAVAFAAAAASSSLELLTLREFGLMLIGAVLSSIQQQQDKNCGGGSGDDEKKEDENNDKNIIRSVKELREIMPAGGNGSNLNDSKKVIGYLDDQMIEFISKSPFLQLATCDSETGTPFVSPKGDQPGFVTVVTIKKDEIDGILKGISLIIPDRPGNRLMLGVQNILNGSKNVSIIFEIPGMCTTLRCGGSNARISTDATLLRNHTARNCTPKVVLLIDIEYAFFHCAKAYMRSFGRYYAPKDSFLANVIDNDITDHYKGVQDAINGEGKEIER</sequence>
<protein>
    <submittedName>
        <fullName evidence="2">Uncharacterized protein</fullName>
    </submittedName>
</protein>
<dbReference type="Gene3D" id="2.30.110.10">
    <property type="entry name" value="Electron Transport, Fmn-binding Protein, Chain A"/>
    <property type="match status" value="1"/>
</dbReference>
<name>A0A1E7EWG2_9STRA</name>
<dbReference type="AlphaFoldDB" id="A0A1E7EWG2"/>
<dbReference type="KEGG" id="fcy:FRACYDRAFT_248122"/>
<reference evidence="2 3" key="1">
    <citation type="submission" date="2016-09" db="EMBL/GenBank/DDBJ databases">
        <title>Extensive genetic diversity and differential bi-allelic expression allows diatom success in the polar Southern Ocean.</title>
        <authorList>
            <consortium name="DOE Joint Genome Institute"/>
            <person name="Mock T."/>
            <person name="Otillar R.P."/>
            <person name="Strauss J."/>
            <person name="Dupont C."/>
            <person name="Frickenhaus S."/>
            <person name="Maumus F."/>
            <person name="Mcmullan M."/>
            <person name="Sanges R."/>
            <person name="Schmutz J."/>
            <person name="Toseland A."/>
            <person name="Valas R."/>
            <person name="Veluchamy A."/>
            <person name="Ward B.J."/>
            <person name="Allen A."/>
            <person name="Barry K."/>
            <person name="Falciatore A."/>
            <person name="Ferrante M."/>
            <person name="Fortunato A.E."/>
            <person name="Gloeckner G."/>
            <person name="Gruber A."/>
            <person name="Hipkin R."/>
            <person name="Janech M."/>
            <person name="Kroth P."/>
            <person name="Leese F."/>
            <person name="Lindquist E."/>
            <person name="Lyon B.R."/>
            <person name="Martin J."/>
            <person name="Mayer C."/>
            <person name="Parker M."/>
            <person name="Quesneville H."/>
            <person name="Raymond J."/>
            <person name="Uhlig C."/>
            <person name="Valentin K.U."/>
            <person name="Worden A.Z."/>
            <person name="Armbrust E.V."/>
            <person name="Bowler C."/>
            <person name="Green B."/>
            <person name="Moulton V."/>
            <person name="Van Oosterhout C."/>
            <person name="Grigoriev I."/>
        </authorList>
    </citation>
    <scope>NUCLEOTIDE SEQUENCE [LARGE SCALE GENOMIC DNA]</scope>
    <source>
        <strain evidence="2 3">CCMP1102</strain>
    </source>
</reference>
<dbReference type="InterPro" id="IPR012349">
    <property type="entry name" value="Split_barrel_FMN-bd"/>
</dbReference>
<evidence type="ECO:0000256" key="1">
    <source>
        <dbReference type="SAM" id="MobiDB-lite"/>
    </source>
</evidence>
<dbReference type="SUPFAM" id="SSF50475">
    <property type="entry name" value="FMN-binding split barrel"/>
    <property type="match status" value="1"/>
</dbReference>
<dbReference type="OrthoDB" id="436496at2759"/>
<accession>A0A1E7EWG2</accession>
<evidence type="ECO:0000313" key="3">
    <source>
        <dbReference type="Proteomes" id="UP000095751"/>
    </source>
</evidence>
<dbReference type="PANTHER" id="PTHR42815:SF2">
    <property type="entry name" value="FAD-BINDING, PUTATIVE (AFU_ORTHOLOGUE AFUA_6G07600)-RELATED"/>
    <property type="match status" value="1"/>
</dbReference>
<proteinExistence type="predicted"/>
<dbReference type="PANTHER" id="PTHR42815">
    <property type="entry name" value="FAD-BINDING, PUTATIVE (AFU_ORTHOLOGUE AFUA_6G07600)-RELATED"/>
    <property type="match status" value="1"/>
</dbReference>
<organism evidence="2 3">
    <name type="scientific">Fragilariopsis cylindrus CCMP1102</name>
    <dbReference type="NCBI Taxonomy" id="635003"/>
    <lineage>
        <taxon>Eukaryota</taxon>
        <taxon>Sar</taxon>
        <taxon>Stramenopiles</taxon>
        <taxon>Ochrophyta</taxon>
        <taxon>Bacillariophyta</taxon>
        <taxon>Bacillariophyceae</taxon>
        <taxon>Bacillariophycidae</taxon>
        <taxon>Bacillariales</taxon>
        <taxon>Bacillariaceae</taxon>
        <taxon>Fragilariopsis</taxon>
    </lineage>
</organism>
<dbReference type="InParanoid" id="A0A1E7EWG2"/>
<keyword evidence="3" id="KW-1185">Reference proteome</keyword>
<dbReference type="Proteomes" id="UP000095751">
    <property type="component" value="Unassembled WGS sequence"/>
</dbReference>
<feature type="compositionally biased region" description="Basic and acidic residues" evidence="1">
    <location>
        <begin position="73"/>
        <end position="84"/>
    </location>
</feature>
<gene>
    <name evidence="2" type="ORF">FRACYDRAFT_248122</name>
</gene>
<feature type="region of interest" description="Disordered" evidence="1">
    <location>
        <begin position="63"/>
        <end position="84"/>
    </location>
</feature>
<evidence type="ECO:0000313" key="2">
    <source>
        <dbReference type="EMBL" id="OEU09873.1"/>
    </source>
</evidence>